<comment type="caution">
    <text evidence="1">The sequence shown here is derived from an EMBL/GenBank/DDBJ whole genome shotgun (WGS) entry which is preliminary data.</text>
</comment>
<name>A0ABQ2F9C6_9MICO</name>
<proteinExistence type="predicted"/>
<keyword evidence="2" id="KW-1185">Reference proteome</keyword>
<dbReference type="RefSeq" id="WP_022920296.1">
    <property type="nucleotide sequence ID" value="NZ_BMLB01000002.1"/>
</dbReference>
<organism evidence="1 2">
    <name type="scientific">Ornithinimicrobium pekingense</name>
    <dbReference type="NCBI Taxonomy" id="384677"/>
    <lineage>
        <taxon>Bacteria</taxon>
        <taxon>Bacillati</taxon>
        <taxon>Actinomycetota</taxon>
        <taxon>Actinomycetes</taxon>
        <taxon>Micrococcales</taxon>
        <taxon>Ornithinimicrobiaceae</taxon>
        <taxon>Ornithinimicrobium</taxon>
    </lineage>
</organism>
<accession>A0ABQ2F9C6</accession>
<protein>
    <submittedName>
        <fullName evidence="1">Uncharacterized protein</fullName>
    </submittedName>
</protein>
<evidence type="ECO:0000313" key="1">
    <source>
        <dbReference type="EMBL" id="GGK65492.1"/>
    </source>
</evidence>
<reference evidence="2" key="1">
    <citation type="journal article" date="2019" name="Int. J. Syst. Evol. Microbiol.">
        <title>The Global Catalogue of Microorganisms (GCM) 10K type strain sequencing project: providing services to taxonomists for standard genome sequencing and annotation.</title>
        <authorList>
            <consortium name="The Broad Institute Genomics Platform"/>
            <consortium name="The Broad Institute Genome Sequencing Center for Infectious Disease"/>
            <person name="Wu L."/>
            <person name="Ma J."/>
        </authorList>
    </citation>
    <scope>NUCLEOTIDE SEQUENCE [LARGE SCALE GENOMIC DNA]</scope>
    <source>
        <strain evidence="2">CGMCC 1.5362</strain>
    </source>
</reference>
<gene>
    <name evidence="1" type="ORF">GCM10011509_12180</name>
</gene>
<dbReference type="Proteomes" id="UP000662111">
    <property type="component" value="Unassembled WGS sequence"/>
</dbReference>
<sequence>MELSIVNLVGTSVDGTRVSLLPTLKGALRPRAFRAVAGDALGGRGSGLVTGITAAPTTDPILDVTSEPTS</sequence>
<evidence type="ECO:0000313" key="2">
    <source>
        <dbReference type="Proteomes" id="UP000662111"/>
    </source>
</evidence>
<dbReference type="EMBL" id="BMLB01000002">
    <property type="protein sequence ID" value="GGK65492.1"/>
    <property type="molecule type" value="Genomic_DNA"/>
</dbReference>